<protein>
    <submittedName>
        <fullName evidence="1">Uncharacterized protein</fullName>
    </submittedName>
</protein>
<gene>
    <name evidence="1" type="ORF">PC110_g23615</name>
</gene>
<organism evidence="1 2">
    <name type="scientific">Phytophthora cactorum</name>
    <dbReference type="NCBI Taxonomy" id="29920"/>
    <lineage>
        <taxon>Eukaryota</taxon>
        <taxon>Sar</taxon>
        <taxon>Stramenopiles</taxon>
        <taxon>Oomycota</taxon>
        <taxon>Peronosporomycetes</taxon>
        <taxon>Peronosporales</taxon>
        <taxon>Peronosporaceae</taxon>
        <taxon>Phytophthora</taxon>
    </lineage>
</organism>
<name>A0A329R6D4_9STRA</name>
<keyword evidence="2" id="KW-1185">Reference proteome</keyword>
<evidence type="ECO:0000313" key="2">
    <source>
        <dbReference type="Proteomes" id="UP000251314"/>
    </source>
</evidence>
<evidence type="ECO:0000313" key="1">
    <source>
        <dbReference type="EMBL" id="RAW19943.1"/>
    </source>
</evidence>
<dbReference type="AlphaFoldDB" id="A0A329R6D4"/>
<accession>A0A329R6D4</accession>
<reference evidence="1 2" key="1">
    <citation type="submission" date="2018-01" db="EMBL/GenBank/DDBJ databases">
        <title>Draft genome of the strawberry crown rot pathogen Phytophthora cactorum.</title>
        <authorList>
            <person name="Armitage A.D."/>
            <person name="Lysoe E."/>
            <person name="Nellist C.F."/>
            <person name="Harrison R.J."/>
            <person name="Brurberg M.B."/>
        </authorList>
    </citation>
    <scope>NUCLEOTIDE SEQUENCE [LARGE SCALE GENOMIC DNA]</scope>
    <source>
        <strain evidence="1 2">10300</strain>
    </source>
</reference>
<dbReference type="VEuPathDB" id="FungiDB:PC110_g23615"/>
<dbReference type="Proteomes" id="UP000251314">
    <property type="component" value="Unassembled WGS sequence"/>
</dbReference>
<comment type="caution">
    <text evidence="1">The sequence shown here is derived from an EMBL/GenBank/DDBJ whole genome shotgun (WGS) entry which is preliminary data.</text>
</comment>
<proteinExistence type="predicted"/>
<dbReference type="EMBL" id="MJFZ01003814">
    <property type="protein sequence ID" value="RAW19943.1"/>
    <property type="molecule type" value="Genomic_DNA"/>
</dbReference>
<sequence length="60" mass="7003">MIVNRNLPFRVVEYEEAKLMDALVCKEEVKANITTPRIKEAIVKLYSSTKREVTNYLDDN</sequence>
<feature type="non-terminal residue" evidence="1">
    <location>
        <position position="60"/>
    </location>
</feature>